<keyword evidence="1" id="KW-0812">Transmembrane</keyword>
<dbReference type="Proteomes" id="UP000076420">
    <property type="component" value="Unassembled WGS sequence"/>
</dbReference>
<reference evidence="2" key="1">
    <citation type="submission" date="2020-05" db="UniProtKB">
        <authorList>
            <consortium name="EnsemblMetazoa"/>
        </authorList>
    </citation>
    <scope>IDENTIFICATION</scope>
    <source>
        <strain evidence="2">BB02</strain>
    </source>
</reference>
<evidence type="ECO:0000256" key="1">
    <source>
        <dbReference type="SAM" id="Phobius"/>
    </source>
</evidence>
<feature type="transmembrane region" description="Helical" evidence="1">
    <location>
        <begin position="232"/>
        <end position="255"/>
    </location>
</feature>
<dbReference type="STRING" id="6526.A0A2C9KYS0"/>
<protein>
    <submittedName>
        <fullName evidence="2">Uncharacterized protein</fullName>
    </submittedName>
</protein>
<dbReference type="EnsemblMetazoa" id="BGLB025100-RA">
    <property type="protein sequence ID" value="BGLB025100-PA"/>
    <property type="gene ID" value="BGLB025100"/>
</dbReference>
<dbReference type="VEuPathDB" id="VectorBase:BGLB025100"/>
<keyword evidence="1" id="KW-0472">Membrane</keyword>
<dbReference type="AlphaFoldDB" id="A0A2C9KYS0"/>
<accession>A0A2C9KYS0</accession>
<dbReference type="KEGG" id="bgt:106054143"/>
<organism evidence="2 3">
    <name type="scientific">Biomphalaria glabrata</name>
    <name type="common">Bloodfluke planorb</name>
    <name type="synonym">Freshwater snail</name>
    <dbReference type="NCBI Taxonomy" id="6526"/>
    <lineage>
        <taxon>Eukaryota</taxon>
        <taxon>Metazoa</taxon>
        <taxon>Spiralia</taxon>
        <taxon>Lophotrochozoa</taxon>
        <taxon>Mollusca</taxon>
        <taxon>Gastropoda</taxon>
        <taxon>Heterobranchia</taxon>
        <taxon>Euthyneura</taxon>
        <taxon>Panpulmonata</taxon>
        <taxon>Hygrophila</taxon>
        <taxon>Lymnaeoidea</taxon>
        <taxon>Planorbidae</taxon>
        <taxon>Biomphalaria</taxon>
    </lineage>
</organism>
<keyword evidence="1" id="KW-1133">Transmembrane helix</keyword>
<evidence type="ECO:0000313" key="2">
    <source>
        <dbReference type="EnsemblMetazoa" id="BGLB025100-PA"/>
    </source>
</evidence>
<proteinExistence type="predicted"/>
<sequence>MPVFLQTGSIKSLSSCHRHYGEAVYNTYWCASTGQVQPEAGYLFGGLYLATQVNPVTGTKSCPPTFYAIRILSAMTVCISDDFQESSGMAVPFGGFFSCKAGNVLSAERLNSVGFHENLAAENSLKVFMAGKDDASEHYPMRCPEGYSQHLATVDQGCSIHYCVLAGVLSGPNLPPIKRPPYMTRPASLIENEYNLFIFDPESQTWRKNSKAYSEDDSSTHVDVVAGLSPGIIAVIIVCAAVASAAMVAVIVLGVKLRRARGSSKYTRIIGESNYGAVDEAFNDE</sequence>
<evidence type="ECO:0000313" key="3">
    <source>
        <dbReference type="Proteomes" id="UP000076420"/>
    </source>
</evidence>
<gene>
    <name evidence="2" type="primary">106054143</name>
</gene>
<name>A0A2C9KYS0_BIOGL</name>
<dbReference type="VEuPathDB" id="VectorBase:BGLAX_043140"/>